<gene>
    <name evidence="1" type="ORF">CAPTEDRAFT_205781</name>
</gene>
<organism evidence="1">
    <name type="scientific">Capitella teleta</name>
    <name type="common">Polychaete worm</name>
    <dbReference type="NCBI Taxonomy" id="283909"/>
    <lineage>
        <taxon>Eukaryota</taxon>
        <taxon>Metazoa</taxon>
        <taxon>Spiralia</taxon>
        <taxon>Lophotrochozoa</taxon>
        <taxon>Annelida</taxon>
        <taxon>Polychaeta</taxon>
        <taxon>Sedentaria</taxon>
        <taxon>Scolecida</taxon>
        <taxon>Capitellidae</taxon>
        <taxon>Capitella</taxon>
    </lineage>
</organism>
<reference evidence="1 3" key="2">
    <citation type="journal article" date="2013" name="Nature">
        <title>Insights into bilaterian evolution from three spiralian genomes.</title>
        <authorList>
            <person name="Simakov O."/>
            <person name="Marletaz F."/>
            <person name="Cho S.J."/>
            <person name="Edsinger-Gonzales E."/>
            <person name="Havlak P."/>
            <person name="Hellsten U."/>
            <person name="Kuo D.H."/>
            <person name="Larsson T."/>
            <person name="Lv J."/>
            <person name="Arendt D."/>
            <person name="Savage R."/>
            <person name="Osoegawa K."/>
            <person name="de Jong P."/>
            <person name="Grimwood J."/>
            <person name="Chapman J.A."/>
            <person name="Shapiro H."/>
            <person name="Aerts A."/>
            <person name="Otillar R.P."/>
            <person name="Terry A.Y."/>
            <person name="Boore J.L."/>
            <person name="Grigoriev I.V."/>
            <person name="Lindberg D.R."/>
            <person name="Seaver E.C."/>
            <person name="Weisblat D.A."/>
            <person name="Putnam N.H."/>
            <person name="Rokhsar D.S."/>
        </authorList>
    </citation>
    <scope>NUCLEOTIDE SEQUENCE</scope>
    <source>
        <strain evidence="1 3">I ESC-2004</strain>
    </source>
</reference>
<name>R7U502_CAPTE</name>
<dbReference type="Proteomes" id="UP000014760">
    <property type="component" value="Unassembled WGS sequence"/>
</dbReference>
<keyword evidence="3" id="KW-1185">Reference proteome</keyword>
<proteinExistence type="predicted"/>
<evidence type="ECO:0000313" key="3">
    <source>
        <dbReference type="Proteomes" id="UP000014760"/>
    </source>
</evidence>
<sequence length="113" mass="12895">MGALSESDPFTTIKLVLELLMTIPDDAQKSFRIFTFRRARSRVVARGTVSSITIRICSPLKEAIWSAFVLHSSDKVVYHERKEETGGFIHKFNRLWSTMSNSFAPESMSEIPR</sequence>
<reference evidence="2" key="3">
    <citation type="submission" date="2015-06" db="UniProtKB">
        <authorList>
            <consortium name="EnsemblMetazoa"/>
        </authorList>
    </citation>
    <scope>IDENTIFICATION</scope>
</reference>
<accession>R7U502</accession>
<dbReference type="HOGENOM" id="CLU_2135861_0_0_1"/>
<protein>
    <submittedName>
        <fullName evidence="1 2">Uncharacterized protein</fullName>
    </submittedName>
</protein>
<dbReference type="EnsemblMetazoa" id="CapteT205781">
    <property type="protein sequence ID" value="CapteP205781"/>
    <property type="gene ID" value="CapteG205781"/>
</dbReference>
<dbReference type="AlphaFoldDB" id="R7U502"/>
<reference evidence="3" key="1">
    <citation type="submission" date="2012-12" db="EMBL/GenBank/DDBJ databases">
        <authorList>
            <person name="Hellsten U."/>
            <person name="Grimwood J."/>
            <person name="Chapman J.A."/>
            <person name="Shapiro H."/>
            <person name="Aerts A."/>
            <person name="Otillar R.P."/>
            <person name="Terry A.Y."/>
            <person name="Boore J.L."/>
            <person name="Simakov O."/>
            <person name="Marletaz F."/>
            <person name="Cho S.-J."/>
            <person name="Edsinger-Gonzales E."/>
            <person name="Havlak P."/>
            <person name="Kuo D.-H."/>
            <person name="Larsson T."/>
            <person name="Lv J."/>
            <person name="Arendt D."/>
            <person name="Savage R."/>
            <person name="Osoegawa K."/>
            <person name="de Jong P."/>
            <person name="Lindberg D.R."/>
            <person name="Seaver E.C."/>
            <person name="Weisblat D.A."/>
            <person name="Putnam N.H."/>
            <person name="Grigoriev I.V."/>
            <person name="Rokhsar D.S."/>
        </authorList>
    </citation>
    <scope>NUCLEOTIDE SEQUENCE</scope>
    <source>
        <strain evidence="3">I ESC-2004</strain>
    </source>
</reference>
<dbReference type="EMBL" id="AMQN01009384">
    <property type="status" value="NOT_ANNOTATED_CDS"/>
    <property type="molecule type" value="Genomic_DNA"/>
</dbReference>
<evidence type="ECO:0000313" key="2">
    <source>
        <dbReference type="EnsemblMetazoa" id="CapteP205781"/>
    </source>
</evidence>
<dbReference type="EMBL" id="KB305308">
    <property type="protein sequence ID" value="ELU01206.1"/>
    <property type="molecule type" value="Genomic_DNA"/>
</dbReference>
<evidence type="ECO:0000313" key="1">
    <source>
        <dbReference type="EMBL" id="ELU01206.1"/>
    </source>
</evidence>